<gene>
    <name evidence="3" type="ORF">F2Q69_00044557</name>
</gene>
<evidence type="ECO:0000256" key="2">
    <source>
        <dbReference type="SAM" id="SignalP"/>
    </source>
</evidence>
<evidence type="ECO:0000313" key="4">
    <source>
        <dbReference type="Proteomes" id="UP000712600"/>
    </source>
</evidence>
<feature type="region of interest" description="Disordered" evidence="1">
    <location>
        <begin position="24"/>
        <end position="50"/>
    </location>
</feature>
<feature type="chain" id="PRO_5035727140" evidence="2">
    <location>
        <begin position="24"/>
        <end position="181"/>
    </location>
</feature>
<evidence type="ECO:0000313" key="3">
    <source>
        <dbReference type="EMBL" id="KAF3500678.1"/>
    </source>
</evidence>
<dbReference type="EMBL" id="QGKX02001621">
    <property type="protein sequence ID" value="KAF3500678.1"/>
    <property type="molecule type" value="Genomic_DNA"/>
</dbReference>
<comment type="caution">
    <text evidence="3">The sequence shown here is derived from an EMBL/GenBank/DDBJ whole genome shotgun (WGS) entry which is preliminary data.</text>
</comment>
<name>A0A8S9NFN8_BRACR</name>
<dbReference type="AlphaFoldDB" id="A0A8S9NFN8"/>
<accession>A0A8S9NFN8</accession>
<proteinExistence type="predicted"/>
<keyword evidence="2" id="KW-0732">Signal</keyword>
<organism evidence="3 4">
    <name type="scientific">Brassica cretica</name>
    <name type="common">Mustard</name>
    <dbReference type="NCBI Taxonomy" id="69181"/>
    <lineage>
        <taxon>Eukaryota</taxon>
        <taxon>Viridiplantae</taxon>
        <taxon>Streptophyta</taxon>
        <taxon>Embryophyta</taxon>
        <taxon>Tracheophyta</taxon>
        <taxon>Spermatophyta</taxon>
        <taxon>Magnoliopsida</taxon>
        <taxon>eudicotyledons</taxon>
        <taxon>Gunneridae</taxon>
        <taxon>Pentapetalae</taxon>
        <taxon>rosids</taxon>
        <taxon>malvids</taxon>
        <taxon>Brassicales</taxon>
        <taxon>Brassicaceae</taxon>
        <taxon>Brassiceae</taxon>
        <taxon>Brassica</taxon>
    </lineage>
</organism>
<feature type="signal peptide" evidence="2">
    <location>
        <begin position="1"/>
        <end position="23"/>
    </location>
</feature>
<reference evidence="3" key="1">
    <citation type="submission" date="2019-12" db="EMBL/GenBank/DDBJ databases">
        <title>Genome sequencing and annotation of Brassica cretica.</title>
        <authorList>
            <person name="Studholme D.J."/>
            <person name="Sarris P."/>
        </authorList>
    </citation>
    <scope>NUCLEOTIDE SEQUENCE</scope>
    <source>
        <strain evidence="3">PFS-109/04</strain>
        <tissue evidence="3">Leaf</tissue>
    </source>
</reference>
<protein>
    <submittedName>
        <fullName evidence="3">Uncharacterized protein</fullName>
    </submittedName>
</protein>
<dbReference type="Proteomes" id="UP000712600">
    <property type="component" value="Unassembled WGS sequence"/>
</dbReference>
<evidence type="ECO:0000256" key="1">
    <source>
        <dbReference type="SAM" id="MobiDB-lite"/>
    </source>
</evidence>
<sequence>MKQLTLVMAPLVILSSPPHLCLPSPPSHLRPPPHPPPCTPPPLPLEALSPPKPPDPIDASFGPVFLLLFDTSFDPAQALSRTSDLESLLLNLAFVTGDGVISLVSIGDKVFASKCLYPAVCSLFLCSDLIMPLRKTATESASTIAVSLTRYTLPLRYLGASALSSVATIFCRYAWPLGMSY</sequence>